<reference evidence="5" key="1">
    <citation type="submission" date="2021-10" db="EMBL/GenBank/DDBJ databases">
        <title>Anaerobic single-cell dispensing facilitates the cultivation of human gut bacteria.</title>
        <authorList>
            <person name="Afrizal A."/>
        </authorList>
    </citation>
    <scope>NUCLEOTIDE SEQUENCE</scope>
    <source>
        <strain evidence="5">CLA-AA-H215</strain>
    </source>
</reference>
<keyword evidence="2" id="KW-0238">DNA-binding</keyword>
<dbReference type="InterPro" id="IPR000835">
    <property type="entry name" value="HTH_MarR-typ"/>
</dbReference>
<dbReference type="PANTHER" id="PTHR42756:SF1">
    <property type="entry name" value="TRANSCRIPTIONAL REPRESSOR OF EMRAB OPERON"/>
    <property type="match status" value="1"/>
</dbReference>
<proteinExistence type="predicted"/>
<name>A0AAE3JDW0_9FIRM</name>
<organism evidence="5 6">
    <name type="scientific">Hominifimenecus microfluidus</name>
    <dbReference type="NCBI Taxonomy" id="2885348"/>
    <lineage>
        <taxon>Bacteria</taxon>
        <taxon>Bacillati</taxon>
        <taxon>Bacillota</taxon>
        <taxon>Clostridia</taxon>
        <taxon>Lachnospirales</taxon>
        <taxon>Lachnospiraceae</taxon>
        <taxon>Hominifimenecus</taxon>
    </lineage>
</organism>
<dbReference type="GO" id="GO:0003700">
    <property type="term" value="F:DNA-binding transcription factor activity"/>
    <property type="evidence" value="ECO:0007669"/>
    <property type="project" value="InterPro"/>
</dbReference>
<dbReference type="SUPFAM" id="SSF46785">
    <property type="entry name" value="Winged helix' DNA-binding domain"/>
    <property type="match status" value="1"/>
</dbReference>
<keyword evidence="1" id="KW-0805">Transcription regulation</keyword>
<dbReference type="RefSeq" id="WP_308453025.1">
    <property type="nucleotide sequence ID" value="NZ_JAJEQR010000010.1"/>
</dbReference>
<evidence type="ECO:0000313" key="6">
    <source>
        <dbReference type="Proteomes" id="UP001198182"/>
    </source>
</evidence>
<dbReference type="Gene3D" id="1.10.10.10">
    <property type="entry name" value="Winged helix-like DNA-binding domain superfamily/Winged helix DNA-binding domain"/>
    <property type="match status" value="1"/>
</dbReference>
<evidence type="ECO:0000259" key="4">
    <source>
        <dbReference type="PROSITE" id="PS50995"/>
    </source>
</evidence>
<dbReference type="GO" id="GO:0003677">
    <property type="term" value="F:DNA binding"/>
    <property type="evidence" value="ECO:0007669"/>
    <property type="project" value="UniProtKB-KW"/>
</dbReference>
<accession>A0AAE3JDW0</accession>
<dbReference type="AlphaFoldDB" id="A0AAE3JDW0"/>
<evidence type="ECO:0000313" key="5">
    <source>
        <dbReference type="EMBL" id="MCC2230319.1"/>
    </source>
</evidence>
<dbReference type="EMBL" id="JAJEQR010000010">
    <property type="protein sequence ID" value="MCC2230319.1"/>
    <property type="molecule type" value="Genomic_DNA"/>
</dbReference>
<dbReference type="PANTHER" id="PTHR42756">
    <property type="entry name" value="TRANSCRIPTIONAL REGULATOR, MARR"/>
    <property type="match status" value="1"/>
</dbReference>
<dbReference type="InterPro" id="IPR036390">
    <property type="entry name" value="WH_DNA-bd_sf"/>
</dbReference>
<dbReference type="SMART" id="SM00347">
    <property type="entry name" value="HTH_MARR"/>
    <property type="match status" value="1"/>
</dbReference>
<keyword evidence="6" id="KW-1185">Reference proteome</keyword>
<sequence>MNTVLKEFNEAFGKINEAYHEAAVKLGLSDTEMEIFYIFYIYGSGCRQSVLYKESGLTKSTVNSAIRKLQRDGILYLMPGEGRNTLVYATEKGEELIRNTIEKVIRIESTIYGGWSPEDQKTFIRLNRVFASEMKRMVEEL</sequence>
<dbReference type="InterPro" id="IPR036388">
    <property type="entry name" value="WH-like_DNA-bd_sf"/>
</dbReference>
<evidence type="ECO:0000256" key="3">
    <source>
        <dbReference type="ARBA" id="ARBA00023163"/>
    </source>
</evidence>
<dbReference type="PROSITE" id="PS50995">
    <property type="entry name" value="HTH_MARR_2"/>
    <property type="match status" value="1"/>
</dbReference>
<comment type="caution">
    <text evidence="5">The sequence shown here is derived from an EMBL/GenBank/DDBJ whole genome shotgun (WGS) entry which is preliminary data.</text>
</comment>
<evidence type="ECO:0000256" key="2">
    <source>
        <dbReference type="ARBA" id="ARBA00023125"/>
    </source>
</evidence>
<dbReference type="Proteomes" id="UP001198182">
    <property type="component" value="Unassembled WGS sequence"/>
</dbReference>
<feature type="domain" description="HTH marR-type" evidence="4">
    <location>
        <begin position="1"/>
        <end position="132"/>
    </location>
</feature>
<gene>
    <name evidence="5" type="ORF">LKD81_04800</name>
</gene>
<protein>
    <submittedName>
        <fullName evidence="5">MarR family transcriptional regulator</fullName>
    </submittedName>
</protein>
<keyword evidence="3" id="KW-0804">Transcription</keyword>
<evidence type="ECO:0000256" key="1">
    <source>
        <dbReference type="ARBA" id="ARBA00023015"/>
    </source>
</evidence>